<dbReference type="Proteomes" id="UP000037697">
    <property type="component" value="Unassembled WGS sequence"/>
</dbReference>
<protein>
    <submittedName>
        <fullName evidence="1">Uncharacterized protein</fullName>
    </submittedName>
</protein>
<gene>
    <name evidence="1" type="ORF">ACX05_19595</name>
</gene>
<comment type="caution">
    <text evidence="1">The sequence shown here is derived from an EMBL/GenBank/DDBJ whole genome shotgun (WGS) entry which is preliminary data.</text>
</comment>
<accession>A0AAW3IRF9</accession>
<name>A0AAW3IRF9_VIBPH</name>
<reference evidence="1 2" key="1">
    <citation type="submission" date="2015-07" db="EMBL/GenBank/DDBJ databases">
        <title>Foodborne Vibrio parahaemolyticus Isolates.</title>
        <authorList>
            <person name="Ronholm J."/>
            <person name="Petronella N."/>
            <person name="Kenwell R."/>
            <person name="Banerjee S."/>
        </authorList>
    </citation>
    <scope>NUCLEOTIDE SEQUENCE [LARGE SCALE GENOMIC DNA]</scope>
    <source>
        <strain evidence="1 2">HS-06-05</strain>
    </source>
</reference>
<dbReference type="Pfam" id="PF05930">
    <property type="entry name" value="Phage_AlpA"/>
    <property type="match status" value="1"/>
</dbReference>
<dbReference type="AlphaFoldDB" id="A0AAW3IRF9"/>
<dbReference type="InterPro" id="IPR010260">
    <property type="entry name" value="AlpA"/>
</dbReference>
<sequence length="86" mass="9875">MGFHIDDICLNIFGLSLVAPSLNTLPSFFTPALYPMRATDIGERPMRFLKLKEVMEKTAPTRLVIFRKMNIGEFPQSVSLWDREIT</sequence>
<proteinExistence type="predicted"/>
<dbReference type="EMBL" id="LIRS01000109">
    <property type="protein sequence ID" value="KOY26735.1"/>
    <property type="molecule type" value="Genomic_DNA"/>
</dbReference>
<evidence type="ECO:0000313" key="1">
    <source>
        <dbReference type="EMBL" id="KOY26735.1"/>
    </source>
</evidence>
<evidence type="ECO:0000313" key="2">
    <source>
        <dbReference type="Proteomes" id="UP000037697"/>
    </source>
</evidence>
<organism evidence="1 2">
    <name type="scientific">Vibrio parahaemolyticus</name>
    <dbReference type="NCBI Taxonomy" id="670"/>
    <lineage>
        <taxon>Bacteria</taxon>
        <taxon>Pseudomonadati</taxon>
        <taxon>Pseudomonadota</taxon>
        <taxon>Gammaproteobacteria</taxon>
        <taxon>Vibrionales</taxon>
        <taxon>Vibrionaceae</taxon>
        <taxon>Vibrio</taxon>
    </lineage>
</organism>